<protein>
    <recommendedName>
        <fullName evidence="4">Non-haem dioxygenase N-terminal domain-containing protein</fullName>
    </recommendedName>
</protein>
<reference evidence="5 6" key="1">
    <citation type="journal article" date="2019" name="Sci. Rep.">
        <title>A high-quality genome of Eragrostis curvula grass provides insights into Poaceae evolution and supports new strategies to enhance forage quality.</title>
        <authorList>
            <person name="Carballo J."/>
            <person name="Santos B.A.C.M."/>
            <person name="Zappacosta D."/>
            <person name="Garbus I."/>
            <person name="Selva J.P."/>
            <person name="Gallo C.A."/>
            <person name="Diaz A."/>
            <person name="Albertini E."/>
            <person name="Caccamo M."/>
            <person name="Echenique V."/>
        </authorList>
    </citation>
    <scope>NUCLEOTIDE SEQUENCE [LARGE SCALE GENOMIC DNA]</scope>
    <source>
        <strain evidence="6">cv. Victoria</strain>
        <tissue evidence="5">Leaf</tissue>
    </source>
</reference>
<evidence type="ECO:0000259" key="4">
    <source>
        <dbReference type="Pfam" id="PF14226"/>
    </source>
</evidence>
<dbReference type="GO" id="GO:0046872">
    <property type="term" value="F:metal ion binding"/>
    <property type="evidence" value="ECO:0007669"/>
    <property type="project" value="UniProtKB-KW"/>
</dbReference>
<keyword evidence="2" id="KW-0560">Oxidoreductase</keyword>
<dbReference type="OrthoDB" id="288590at2759"/>
<dbReference type="SUPFAM" id="SSF51197">
    <property type="entry name" value="Clavaminate synthase-like"/>
    <property type="match status" value="1"/>
</dbReference>
<sequence length="101" mass="11643">MAWCIDLGGPRVSRSPRRRRLRPAGVRGLQPRVDDALLQAVFAQQSRKFFKQPMAMEEKLAMRRDSNHRGYTPPYAQKLDAASGFEGDLKESFYIEHDLNH</sequence>
<name>A0A5J9V8Z6_9POAL</name>
<dbReference type="InterPro" id="IPR027443">
    <property type="entry name" value="IPNS-like_sf"/>
</dbReference>
<keyword evidence="1" id="KW-0479">Metal-binding</keyword>
<evidence type="ECO:0000256" key="2">
    <source>
        <dbReference type="ARBA" id="ARBA00023002"/>
    </source>
</evidence>
<dbReference type="Gene3D" id="2.60.120.330">
    <property type="entry name" value="B-lactam Antibiotic, Isopenicillin N Synthase, Chain"/>
    <property type="match status" value="1"/>
</dbReference>
<evidence type="ECO:0000313" key="5">
    <source>
        <dbReference type="EMBL" id="TVU31964.1"/>
    </source>
</evidence>
<evidence type="ECO:0000256" key="3">
    <source>
        <dbReference type="ARBA" id="ARBA00023004"/>
    </source>
</evidence>
<comment type="caution">
    <text evidence="5">The sequence shown here is derived from an EMBL/GenBank/DDBJ whole genome shotgun (WGS) entry which is preliminary data.</text>
</comment>
<dbReference type="InterPro" id="IPR026992">
    <property type="entry name" value="DIOX_N"/>
</dbReference>
<keyword evidence="3" id="KW-0408">Iron</keyword>
<dbReference type="Pfam" id="PF14226">
    <property type="entry name" value="DIOX_N"/>
    <property type="match status" value="1"/>
</dbReference>
<keyword evidence="6" id="KW-1185">Reference proteome</keyword>
<feature type="domain" description="Non-haem dioxygenase N-terminal" evidence="4">
    <location>
        <begin position="33"/>
        <end position="99"/>
    </location>
</feature>
<dbReference type="GO" id="GO:0016491">
    <property type="term" value="F:oxidoreductase activity"/>
    <property type="evidence" value="ECO:0007669"/>
    <property type="project" value="UniProtKB-KW"/>
</dbReference>
<dbReference type="EMBL" id="RWGY01000011">
    <property type="protein sequence ID" value="TVU31964.1"/>
    <property type="molecule type" value="Genomic_DNA"/>
</dbReference>
<dbReference type="Gramene" id="TVU31964">
    <property type="protein sequence ID" value="TVU31964"/>
    <property type="gene ID" value="EJB05_23678"/>
</dbReference>
<evidence type="ECO:0000256" key="1">
    <source>
        <dbReference type="ARBA" id="ARBA00022723"/>
    </source>
</evidence>
<organism evidence="5 6">
    <name type="scientific">Eragrostis curvula</name>
    <name type="common">weeping love grass</name>
    <dbReference type="NCBI Taxonomy" id="38414"/>
    <lineage>
        <taxon>Eukaryota</taxon>
        <taxon>Viridiplantae</taxon>
        <taxon>Streptophyta</taxon>
        <taxon>Embryophyta</taxon>
        <taxon>Tracheophyta</taxon>
        <taxon>Spermatophyta</taxon>
        <taxon>Magnoliopsida</taxon>
        <taxon>Liliopsida</taxon>
        <taxon>Poales</taxon>
        <taxon>Poaceae</taxon>
        <taxon>PACMAD clade</taxon>
        <taxon>Chloridoideae</taxon>
        <taxon>Eragrostideae</taxon>
        <taxon>Eragrostidinae</taxon>
        <taxon>Eragrostis</taxon>
    </lineage>
</organism>
<gene>
    <name evidence="5" type="ORF">EJB05_23678</name>
</gene>
<accession>A0A5J9V8Z6</accession>
<evidence type="ECO:0000313" key="6">
    <source>
        <dbReference type="Proteomes" id="UP000324897"/>
    </source>
</evidence>
<proteinExistence type="predicted"/>
<dbReference type="AlphaFoldDB" id="A0A5J9V8Z6"/>
<dbReference type="Proteomes" id="UP000324897">
    <property type="component" value="Chromosome 1"/>
</dbReference>